<keyword evidence="3" id="KW-0805">Transcription regulation</keyword>
<comment type="caution">
    <text evidence="8">The sequence shown here is derived from an EMBL/GenBank/DDBJ whole genome shotgun (WGS) entry which is preliminary data.</text>
</comment>
<evidence type="ECO:0000256" key="4">
    <source>
        <dbReference type="ARBA" id="ARBA00023163"/>
    </source>
</evidence>
<evidence type="ECO:0000259" key="7">
    <source>
        <dbReference type="Pfam" id="PF03847"/>
    </source>
</evidence>
<dbReference type="InterPro" id="IPR003228">
    <property type="entry name" value="TFIID_TAF12_dom"/>
</dbReference>
<feature type="compositionally biased region" description="Low complexity" evidence="6">
    <location>
        <begin position="372"/>
        <end position="392"/>
    </location>
</feature>
<reference evidence="9" key="1">
    <citation type="submission" date="2024-06" db="EMBL/GenBank/DDBJ databases">
        <title>Draft Genome Sequences of Epichloe bromicola Strains Isolated from Elymus ciliaris.</title>
        <authorList>
            <consortium name="Epichloe bromicola genome sequencing consortium"/>
            <person name="Miura A."/>
            <person name="Imano S."/>
            <person name="Ashida A."/>
            <person name="Sato I."/>
            <person name="Chiba S."/>
            <person name="Tanaka A."/>
            <person name="Camagna M."/>
            <person name="Takemoto D."/>
        </authorList>
    </citation>
    <scope>NUCLEOTIDE SEQUENCE [LARGE SCALE GENOMIC DNA]</scope>
    <source>
        <strain evidence="9">DP</strain>
    </source>
</reference>
<feature type="compositionally biased region" description="Low complexity" evidence="6">
    <location>
        <begin position="94"/>
        <end position="107"/>
    </location>
</feature>
<dbReference type="CDD" id="cd07981">
    <property type="entry name" value="HFD_TAF12"/>
    <property type="match status" value="1"/>
</dbReference>
<evidence type="ECO:0000256" key="1">
    <source>
        <dbReference type="ARBA" id="ARBA00004123"/>
    </source>
</evidence>
<evidence type="ECO:0000256" key="5">
    <source>
        <dbReference type="ARBA" id="ARBA00023242"/>
    </source>
</evidence>
<dbReference type="Gene3D" id="1.10.20.10">
    <property type="entry name" value="Histone, subunit A"/>
    <property type="match status" value="1"/>
</dbReference>
<feature type="region of interest" description="Disordered" evidence="6">
    <location>
        <begin position="296"/>
        <end position="321"/>
    </location>
</feature>
<evidence type="ECO:0000313" key="8">
    <source>
        <dbReference type="EMBL" id="GAB0132083.1"/>
    </source>
</evidence>
<dbReference type="PANTHER" id="PTHR12264:SF21">
    <property type="entry name" value="TRANSCRIPTION INITIATION FACTOR TFIID SUBUNIT 12"/>
    <property type="match status" value="1"/>
</dbReference>
<feature type="region of interest" description="Disordered" evidence="6">
    <location>
        <begin position="1"/>
        <end position="48"/>
    </location>
</feature>
<evidence type="ECO:0000256" key="3">
    <source>
        <dbReference type="ARBA" id="ARBA00023015"/>
    </source>
</evidence>
<dbReference type="Proteomes" id="UP001562357">
    <property type="component" value="Unassembled WGS sequence"/>
</dbReference>
<dbReference type="InterPro" id="IPR037794">
    <property type="entry name" value="TAF12"/>
</dbReference>
<gene>
    <name evidence="8" type="primary">g531</name>
    <name evidence="8" type="ORF">EsDP_00000531</name>
</gene>
<feature type="compositionally biased region" description="Polar residues" evidence="6">
    <location>
        <begin position="351"/>
        <end position="371"/>
    </location>
</feature>
<name>A0ABQ0CF71_9HYPO</name>
<keyword evidence="9" id="KW-1185">Reference proteome</keyword>
<comment type="subcellular location">
    <subcellularLocation>
        <location evidence="1">Nucleus</location>
    </subcellularLocation>
</comment>
<feature type="compositionally biased region" description="Polar residues" evidence="6">
    <location>
        <begin position="25"/>
        <end position="35"/>
    </location>
</feature>
<protein>
    <recommendedName>
        <fullName evidence="7">Transcription initiation factor TFIID subunit 12 domain-containing protein</fullName>
    </recommendedName>
</protein>
<feature type="compositionally biased region" description="Low complexity" evidence="6">
    <location>
        <begin position="406"/>
        <end position="422"/>
    </location>
</feature>
<feature type="compositionally biased region" description="Low complexity" evidence="6">
    <location>
        <begin position="475"/>
        <end position="525"/>
    </location>
</feature>
<sequence length="708" mass="74793">MNQGQAQQAQGQSQAGAAGQQQLQRTPMYQPSQIRSLPMLSEEEKNKYEQGLRGLWNKANNSPANSPDQIAARQKIIEFSKMLITKIQQRRIQAQQQAQQGQQGGQAPARPSSAQQNTPAQSAGTPAAQLQQKPQPATTTGAASQAQTTQAGSGAPFQNQKPQGATVAGAAAVAAQRPKIPDNIMQHVNKMVFRAPAHIANKSAAEVTRWVEDIKDKYARAVFTMESSKGKVASMEKIIKDRISAGKPLQDEENRQYTMRKEQQLKLYSDAHKWVESVLKQQEAIQATQQQTGAAAGAAGAGGQSNAPVAPSGSQQTGNTPATAIATQNTAQAATQNAVTSVNAAAEVARSQQQLAAANRPSPANGTSTPNATQAQARPVPQPPQQLQGPTQVKTEQPHPPPPPVNTAQAQAAAARMQTPQTGTPVTAGGPTRALSHSAAMTLANQRAASTPGSAHAQGQQPANSSSAAGGPMNQAVVPGAVQPQQQQQQQQQLQQQQLQQQPQPQQQQGHPHAHPTQTTQTQTGFQAKMPIPKQLPEKATTVPQGVSLGGGVSAGRPTMSQGSGTLGGVMNQPPVARIPAYSHDAEGDHVLSKKKLDELVRQVCGGSGDPQDGNLLTPDVEESVLNMADSFVDNVLHASCRNAKERGSKVLEIRDIQLVLERTYNIRVPGYSSDELRTVRKVQPSAGWIAKMSAVQAAKVMPGKGDT</sequence>
<feature type="compositionally biased region" description="Polar residues" evidence="6">
    <location>
        <begin position="112"/>
        <end position="124"/>
    </location>
</feature>
<evidence type="ECO:0000256" key="6">
    <source>
        <dbReference type="SAM" id="MobiDB-lite"/>
    </source>
</evidence>
<accession>A0ABQ0CF71</accession>
<feature type="compositionally biased region" description="Low complexity" evidence="6">
    <location>
        <begin position="1"/>
        <end position="24"/>
    </location>
</feature>
<dbReference type="Pfam" id="PF03847">
    <property type="entry name" value="TFIID_20kDa"/>
    <property type="match status" value="1"/>
</dbReference>
<feature type="compositionally biased region" description="Polar residues" evidence="6">
    <location>
        <begin position="443"/>
        <end position="468"/>
    </location>
</feature>
<dbReference type="InterPro" id="IPR009072">
    <property type="entry name" value="Histone-fold"/>
</dbReference>
<feature type="region of interest" description="Disordered" evidence="6">
    <location>
        <begin position="542"/>
        <end position="572"/>
    </location>
</feature>
<feature type="domain" description="Transcription initiation factor TFIID subunit 12" evidence="7">
    <location>
        <begin position="593"/>
        <end position="667"/>
    </location>
</feature>
<evidence type="ECO:0000313" key="9">
    <source>
        <dbReference type="Proteomes" id="UP001562357"/>
    </source>
</evidence>
<evidence type="ECO:0000256" key="2">
    <source>
        <dbReference type="ARBA" id="ARBA00007530"/>
    </source>
</evidence>
<comment type="similarity">
    <text evidence="2">Belongs to the TAF12 family.</text>
</comment>
<keyword evidence="4" id="KW-0804">Transcription</keyword>
<organism evidence="8 9">
    <name type="scientific">Epichloe bromicola</name>
    <dbReference type="NCBI Taxonomy" id="79588"/>
    <lineage>
        <taxon>Eukaryota</taxon>
        <taxon>Fungi</taxon>
        <taxon>Dikarya</taxon>
        <taxon>Ascomycota</taxon>
        <taxon>Pezizomycotina</taxon>
        <taxon>Sordariomycetes</taxon>
        <taxon>Hypocreomycetidae</taxon>
        <taxon>Hypocreales</taxon>
        <taxon>Clavicipitaceae</taxon>
        <taxon>Epichloe</taxon>
    </lineage>
</organism>
<dbReference type="PANTHER" id="PTHR12264">
    <property type="entry name" value="TRANSCRIPTION INITIATION FACTOR TFIID SUBUNIT 12"/>
    <property type="match status" value="1"/>
</dbReference>
<feature type="region of interest" description="Disordered" evidence="6">
    <location>
        <begin position="351"/>
        <end position="525"/>
    </location>
</feature>
<feature type="region of interest" description="Disordered" evidence="6">
    <location>
        <begin position="94"/>
        <end position="163"/>
    </location>
</feature>
<feature type="compositionally biased region" description="Low complexity" evidence="6">
    <location>
        <begin position="125"/>
        <end position="156"/>
    </location>
</feature>
<proteinExistence type="inferred from homology"/>
<dbReference type="SUPFAM" id="SSF47113">
    <property type="entry name" value="Histone-fold"/>
    <property type="match status" value="1"/>
</dbReference>
<dbReference type="EMBL" id="BAAFGZ010000010">
    <property type="protein sequence ID" value="GAB0132083.1"/>
    <property type="molecule type" value="Genomic_DNA"/>
</dbReference>
<keyword evidence="5" id="KW-0539">Nucleus</keyword>